<proteinExistence type="predicted"/>
<sequence length="121" mass="13708">MYWGNGQLQRHEWQAEIEEHTESYDPAGRLVEELIARREGVERSLLSYDAQGRWKRRWRLSSSAAGDFESVTSTVYDAAGSTGGWVVQLTKAPLDLDDPAHLDALKRAYERFPEIGGRSTP</sequence>
<evidence type="ECO:0000313" key="1">
    <source>
        <dbReference type="EMBL" id="ATB32831.1"/>
    </source>
</evidence>
<dbReference type="EMBL" id="CP022163">
    <property type="protein sequence ID" value="ATB32831.1"/>
    <property type="molecule type" value="Genomic_DNA"/>
</dbReference>
<dbReference type="Pfam" id="PF19378">
    <property type="entry name" value="DUF5953"/>
    <property type="match status" value="1"/>
</dbReference>
<accession>A0A250INR7</accession>
<protein>
    <recommendedName>
        <fullName evidence="3">YD repeat-containing protein</fullName>
    </recommendedName>
</protein>
<evidence type="ECO:0000313" key="2">
    <source>
        <dbReference type="Proteomes" id="UP000217289"/>
    </source>
</evidence>
<organism evidence="1 2">
    <name type="scientific">Melittangium boletus DSM 14713</name>
    <dbReference type="NCBI Taxonomy" id="1294270"/>
    <lineage>
        <taxon>Bacteria</taxon>
        <taxon>Pseudomonadati</taxon>
        <taxon>Myxococcota</taxon>
        <taxon>Myxococcia</taxon>
        <taxon>Myxococcales</taxon>
        <taxon>Cystobacterineae</taxon>
        <taxon>Archangiaceae</taxon>
        <taxon>Melittangium</taxon>
    </lineage>
</organism>
<name>A0A250INR7_9BACT</name>
<gene>
    <name evidence="1" type="ORF">MEBOL_006320</name>
</gene>
<dbReference type="Proteomes" id="UP000217289">
    <property type="component" value="Chromosome"/>
</dbReference>
<keyword evidence="2" id="KW-1185">Reference proteome</keyword>
<evidence type="ECO:0008006" key="3">
    <source>
        <dbReference type="Google" id="ProtNLM"/>
    </source>
</evidence>
<reference evidence="1 2" key="1">
    <citation type="submission" date="2017-06" db="EMBL/GenBank/DDBJ databases">
        <authorList>
            <person name="Kim H.J."/>
            <person name="Triplett B.A."/>
        </authorList>
    </citation>
    <scope>NUCLEOTIDE SEQUENCE [LARGE SCALE GENOMIC DNA]</scope>
    <source>
        <strain evidence="1 2">DSM 14713</strain>
    </source>
</reference>
<dbReference type="KEGG" id="mbd:MEBOL_006320"/>
<dbReference type="InterPro" id="IPR045997">
    <property type="entry name" value="DUF5953"/>
</dbReference>
<dbReference type="AlphaFoldDB" id="A0A250INR7"/>